<accession>A0A9W3VFE9</accession>
<proteinExistence type="predicted"/>
<evidence type="ECO:0000313" key="3">
    <source>
        <dbReference type="Proteomes" id="UP000269847"/>
    </source>
</evidence>
<evidence type="ECO:0000256" key="1">
    <source>
        <dbReference type="SAM" id="Phobius"/>
    </source>
</evidence>
<dbReference type="EMBL" id="CP032608">
    <property type="protein sequence ID" value="AYF84577.1"/>
    <property type="molecule type" value="Genomic_DNA"/>
</dbReference>
<dbReference type="Proteomes" id="UP000269847">
    <property type="component" value="Chromosome"/>
</dbReference>
<organism evidence="2 3">
    <name type="scientific">Bacillus thuringiensis</name>
    <dbReference type="NCBI Taxonomy" id="1428"/>
    <lineage>
        <taxon>Bacteria</taxon>
        <taxon>Bacillati</taxon>
        <taxon>Bacillota</taxon>
        <taxon>Bacilli</taxon>
        <taxon>Bacillales</taxon>
        <taxon>Bacillaceae</taxon>
        <taxon>Bacillus</taxon>
        <taxon>Bacillus cereus group</taxon>
    </lineage>
</organism>
<protein>
    <submittedName>
        <fullName evidence="2">Uncharacterized protein</fullName>
    </submittedName>
</protein>
<dbReference type="AlphaFoldDB" id="A0A9W3VFE9"/>
<evidence type="ECO:0000313" key="2">
    <source>
        <dbReference type="EMBL" id="AYF84577.1"/>
    </source>
</evidence>
<sequence>MVARKRRNTYSHKNSSFFILGIYTFFINFYSGSILWISFVIELSEKLYKISYTLSLRVF</sequence>
<keyword evidence="1" id="KW-0812">Transmembrane</keyword>
<name>A0A9W3VFE9_BACTU</name>
<reference evidence="2 3" key="1">
    <citation type="submission" date="2018-09" db="EMBL/GenBank/DDBJ databases">
        <title>Complete genome of Bacillus thuringiensis strain QZL38.</title>
        <authorList>
            <person name="Song F."/>
        </authorList>
    </citation>
    <scope>NUCLEOTIDE SEQUENCE [LARGE SCALE GENOMIC DNA]</scope>
    <source>
        <strain evidence="2 3">QZL38</strain>
    </source>
</reference>
<gene>
    <name evidence="2" type="ORF">D7J84_27015</name>
</gene>
<feature type="transmembrane region" description="Helical" evidence="1">
    <location>
        <begin position="20"/>
        <end position="41"/>
    </location>
</feature>
<keyword evidence="1" id="KW-1133">Transmembrane helix</keyword>
<keyword evidence="1" id="KW-0472">Membrane</keyword>